<keyword evidence="2" id="KW-1185">Reference proteome</keyword>
<proteinExistence type="predicted"/>
<dbReference type="EMBL" id="MH059637">
    <property type="protein sequence ID" value="AWD92494.1"/>
    <property type="molecule type" value="Genomic_DNA"/>
</dbReference>
<accession>A0A2S1GSY2</accession>
<evidence type="ECO:0000313" key="1">
    <source>
        <dbReference type="EMBL" id="AWD92494.1"/>
    </source>
</evidence>
<dbReference type="KEGG" id="vg:54991583"/>
<evidence type="ECO:0000313" key="2">
    <source>
        <dbReference type="Proteomes" id="UP000246166"/>
    </source>
</evidence>
<protein>
    <submittedName>
        <fullName evidence="1">Uncharacterized protein</fullName>
    </submittedName>
</protein>
<sequence>MTLKGCTQWCANQWALAIERKDFDAAANYMELHGIWQRRLDDSLKAAKGGTTL</sequence>
<name>A0A2S1GSY2_9CAUD</name>
<dbReference type="Proteomes" id="UP000246166">
    <property type="component" value="Segment"/>
</dbReference>
<dbReference type="RefSeq" id="YP_009801075.1">
    <property type="nucleotide sequence ID" value="NC_047963.1"/>
</dbReference>
<organism evidence="1 2">
    <name type="scientific">Pectobacterium phage Jarilo</name>
    <dbReference type="NCBI Taxonomy" id="2163634"/>
    <lineage>
        <taxon>Viruses</taxon>
        <taxon>Duplodnaviria</taxon>
        <taxon>Heunggongvirae</taxon>
        <taxon>Uroviricota</taxon>
        <taxon>Caudoviricetes</taxon>
        <taxon>Autographivirales</taxon>
        <taxon>Autotranscriptaviridae</taxon>
        <taxon>Studiervirinae</taxon>
        <taxon>Jarilovirus</taxon>
        <taxon>Jarilovirus jarilo</taxon>
    </lineage>
</organism>
<dbReference type="GeneID" id="54991583"/>
<reference evidence="2" key="1">
    <citation type="submission" date="2018-03" db="EMBL/GenBank/DDBJ databases">
        <title>Phage therapy in agriculture - a green tech approach to combat plant pathogenic bacteria.</title>
        <authorList>
            <person name="Carstens A.B."/>
            <person name="Djurhuus A.M."/>
            <person name="Hansen L.H."/>
        </authorList>
    </citation>
    <scope>NUCLEOTIDE SEQUENCE [LARGE SCALE GENOMIC DNA]</scope>
</reference>